<keyword evidence="5 6" id="KW-0413">Isomerase</keyword>
<organism evidence="8 9">
    <name type="scientific">Pseudothermotoga thermarum DSM 5069</name>
    <dbReference type="NCBI Taxonomy" id="688269"/>
    <lineage>
        <taxon>Bacteria</taxon>
        <taxon>Thermotogati</taxon>
        <taxon>Thermotogota</taxon>
        <taxon>Thermotogae</taxon>
        <taxon>Thermotogales</taxon>
        <taxon>Thermotogaceae</taxon>
        <taxon>Pseudothermotoga</taxon>
    </lineage>
</organism>
<evidence type="ECO:0000256" key="6">
    <source>
        <dbReference type="HAMAP-Rule" id="MF_01402"/>
    </source>
</evidence>
<dbReference type="Proteomes" id="UP000006804">
    <property type="component" value="Chromosome"/>
</dbReference>
<dbReference type="PIRSF" id="PIRSF006392">
    <property type="entry name" value="IPGAM_arch"/>
    <property type="match status" value="1"/>
</dbReference>
<dbReference type="NCBIfam" id="NF003160">
    <property type="entry name" value="PRK04135.1"/>
    <property type="match status" value="1"/>
</dbReference>
<comment type="similarity">
    <text evidence="3 6">Belongs to the BPG-independent phosphoglycerate mutase family. A-PGAM subfamily.</text>
</comment>
<dbReference type="AlphaFoldDB" id="F7YUF6"/>
<dbReference type="STRING" id="688269.Theth_1289"/>
<dbReference type="RefSeq" id="WP_013932577.1">
    <property type="nucleotide sequence ID" value="NC_015707.1"/>
</dbReference>
<dbReference type="Pfam" id="PF01676">
    <property type="entry name" value="Metalloenzyme"/>
    <property type="match status" value="1"/>
</dbReference>
<dbReference type="HAMAP" id="MF_01402_B">
    <property type="entry name" value="ApgM_B"/>
    <property type="match status" value="1"/>
</dbReference>
<protein>
    <recommendedName>
        <fullName evidence="6">Probable 2,3-bisphosphoglycerate-independent phosphoglycerate mutase</fullName>
        <shortName evidence="6">BPG-independent PGAM</shortName>
        <shortName evidence="6">Phosphoglyceromutase</shortName>
        <shortName evidence="6">aPGAM</shortName>
        <ecNumber evidence="6">5.4.2.12</ecNumber>
    </recommendedName>
</protein>
<dbReference type="Gene3D" id="3.40.720.10">
    <property type="entry name" value="Alkaline Phosphatase, subunit A"/>
    <property type="match status" value="2"/>
</dbReference>
<evidence type="ECO:0000256" key="3">
    <source>
        <dbReference type="ARBA" id="ARBA00005524"/>
    </source>
</evidence>
<dbReference type="EMBL" id="CP002351">
    <property type="protein sequence ID" value="AEH51360.1"/>
    <property type="molecule type" value="Genomic_DNA"/>
</dbReference>
<evidence type="ECO:0000313" key="9">
    <source>
        <dbReference type="Proteomes" id="UP000006804"/>
    </source>
</evidence>
<dbReference type="PANTHER" id="PTHR31209">
    <property type="entry name" value="COFACTOR-INDEPENDENT PHOSPHOGLYCERATE MUTASE"/>
    <property type="match status" value="1"/>
</dbReference>
<dbReference type="NCBIfam" id="TIGR00306">
    <property type="entry name" value="apgM"/>
    <property type="match status" value="1"/>
</dbReference>
<accession>F7YUF6</accession>
<dbReference type="GO" id="GO:0004619">
    <property type="term" value="F:phosphoglycerate mutase activity"/>
    <property type="evidence" value="ECO:0007669"/>
    <property type="project" value="UniProtKB-UniRule"/>
</dbReference>
<dbReference type="UniPathway" id="UPA00109">
    <property type="reaction ID" value="UER00186"/>
</dbReference>
<feature type="domain" description="Metalloenzyme" evidence="7">
    <location>
        <begin position="19"/>
        <end position="391"/>
    </location>
</feature>
<sequence length="403" mass="44845">MNYDRQEILKELVQPAQTKIVLLVMDGVGDIPQDSTGTALQMAKKPNLDALAQKSDLGQTIPVLPGITPGSGPGHLSLFGYDPIKYQIGRGILEALGSNVDVGEKDVVARANFATVKDGVVVDRRAGRPSTEESAKVVAKLAEQIKKIEDVEIRFYPGKEHRFVVKFTGEDLDDQLTDADPQKDGKPIVYTEPLRPQAEKTAKIVNQLMNKIAEVLKDEPKMNFALIRGFSKYPKLPLFPEVYKLKAAAIATYPMYRGIAKLVGMEVLETGSTVEDEIKTLKENWEKYDFFYLHVKKTDSYGEDGNLQDKVHVIEEVDRFIPEILSLNPDVFVVTGDHSTPAALKSHSWHPVPFMIYSKYTRRGLSKAFDEFECARGSLGTFYAIDAMGLILAHALRLEKFGA</sequence>
<keyword evidence="9" id="KW-1185">Reference proteome</keyword>
<reference evidence="8 9" key="1">
    <citation type="submission" date="2010-11" db="EMBL/GenBank/DDBJ databases">
        <title>The complete genome of Thermotoga thermarum DSM 5069.</title>
        <authorList>
            <consortium name="US DOE Joint Genome Institute (JGI-PGF)"/>
            <person name="Lucas S."/>
            <person name="Copeland A."/>
            <person name="Lapidus A."/>
            <person name="Bruce D."/>
            <person name="Goodwin L."/>
            <person name="Pitluck S."/>
            <person name="Kyrpides N."/>
            <person name="Mavromatis K."/>
            <person name="Ivanova N."/>
            <person name="Zeytun A."/>
            <person name="Brettin T."/>
            <person name="Detter J.C."/>
            <person name="Tapia R."/>
            <person name="Han C."/>
            <person name="Land M."/>
            <person name="Hauser L."/>
            <person name="Markowitz V."/>
            <person name="Cheng J.-F."/>
            <person name="Hugenholtz P."/>
            <person name="Woyke T."/>
            <person name="Wu D."/>
            <person name="Spring S."/>
            <person name="Schroeder M."/>
            <person name="Brambilla E."/>
            <person name="Klenk H.-P."/>
            <person name="Eisen J.A."/>
        </authorList>
    </citation>
    <scope>NUCLEOTIDE SEQUENCE [LARGE SCALE GENOMIC DNA]</scope>
    <source>
        <strain evidence="8 9">DSM 5069</strain>
    </source>
</reference>
<dbReference type="SUPFAM" id="SSF53649">
    <property type="entry name" value="Alkaline phosphatase-like"/>
    <property type="match status" value="1"/>
</dbReference>
<comment type="pathway">
    <text evidence="6">Carbohydrate degradation; glycolysis; pyruvate from D-glyceraldehyde 3-phosphate: step 3/5.</text>
</comment>
<dbReference type="InterPro" id="IPR017850">
    <property type="entry name" value="Alkaline_phosphatase_core_sf"/>
</dbReference>
<dbReference type="GO" id="GO:0046872">
    <property type="term" value="F:metal ion binding"/>
    <property type="evidence" value="ECO:0007669"/>
    <property type="project" value="InterPro"/>
</dbReference>
<comment type="catalytic activity">
    <reaction evidence="1 6">
        <text>(2R)-2-phosphoglycerate = (2R)-3-phosphoglycerate</text>
        <dbReference type="Rhea" id="RHEA:15901"/>
        <dbReference type="ChEBI" id="CHEBI:58272"/>
        <dbReference type="ChEBI" id="CHEBI:58289"/>
        <dbReference type="EC" id="5.4.2.12"/>
    </reaction>
</comment>
<name>F7YUF6_9THEM</name>
<keyword evidence="4 6" id="KW-0324">Glycolysis</keyword>
<evidence type="ECO:0000256" key="5">
    <source>
        <dbReference type="ARBA" id="ARBA00023235"/>
    </source>
</evidence>
<dbReference type="OrthoDB" id="9804453at2"/>
<dbReference type="KEGG" id="tta:Theth_1289"/>
<evidence type="ECO:0000256" key="1">
    <source>
        <dbReference type="ARBA" id="ARBA00000370"/>
    </source>
</evidence>
<dbReference type="InterPro" id="IPR023665">
    <property type="entry name" value="ApgAM_prokaryotes"/>
</dbReference>
<evidence type="ECO:0000259" key="7">
    <source>
        <dbReference type="Pfam" id="PF01676"/>
    </source>
</evidence>
<dbReference type="InterPro" id="IPR004456">
    <property type="entry name" value="Pglycerate_mutase_ApgM"/>
</dbReference>
<comment type="function">
    <text evidence="2 6">Catalyzes the interconversion of 2-phosphoglycerate and 3-phosphoglycerate.</text>
</comment>
<dbReference type="HOGENOM" id="CLU_034906_2_0_0"/>
<dbReference type="EC" id="5.4.2.12" evidence="6"/>
<dbReference type="CDD" id="cd16011">
    <property type="entry name" value="iPGM_like"/>
    <property type="match status" value="1"/>
</dbReference>
<dbReference type="Pfam" id="PF10143">
    <property type="entry name" value="PhosphMutase"/>
    <property type="match status" value="1"/>
</dbReference>
<dbReference type="eggNOG" id="COG3635">
    <property type="taxonomic scope" value="Bacteria"/>
</dbReference>
<dbReference type="GO" id="GO:0006096">
    <property type="term" value="P:glycolytic process"/>
    <property type="evidence" value="ECO:0007669"/>
    <property type="project" value="UniProtKB-UniRule"/>
</dbReference>
<evidence type="ECO:0000256" key="4">
    <source>
        <dbReference type="ARBA" id="ARBA00023152"/>
    </source>
</evidence>
<gene>
    <name evidence="6" type="primary">apgM</name>
    <name evidence="8" type="ORF">Theth_1289</name>
</gene>
<dbReference type="PATRIC" id="fig|688269.3.peg.1326"/>
<evidence type="ECO:0000313" key="8">
    <source>
        <dbReference type="EMBL" id="AEH51360.1"/>
    </source>
</evidence>
<dbReference type="PANTHER" id="PTHR31209:SF0">
    <property type="entry name" value="METALLOENZYME DOMAIN-CONTAINING PROTEIN"/>
    <property type="match status" value="1"/>
</dbReference>
<dbReference type="InterPro" id="IPR006124">
    <property type="entry name" value="Metalloenzyme"/>
</dbReference>
<evidence type="ECO:0000256" key="2">
    <source>
        <dbReference type="ARBA" id="ARBA00002315"/>
    </source>
</evidence>
<proteinExistence type="inferred from homology"/>